<sequence>MDEAKTLNLHLAFVCESAGKRKPNNIILQLSILSFQEGHQAPVLDFQHFIAEAAHYVMALNFQQEFDLLYIDLNSKPEGKEGIAGLKFIRDAKKTMHPKIYDHLALIDISSVCAATIHQYGKEIIKIEKSNFPSDAAMMVTKGCGEDYVLFSKHLLPVSRHFLLRPMHTQWNTILKAFDFFLMDGVWEAVIFVAEFLAENKSMESISHAQLLEGLSKNDFYPMLCAAMENFQSQRYPLNKKGLELHI</sequence>
<reference evidence="1" key="1">
    <citation type="journal article" date="2014" name="Int. J. Syst. Evol. Microbiol.">
        <title>Complete genome of a new Firmicutes species belonging to the dominant human colonic microbiota ('Ruminococcus bicirculans') reveals two chromosomes and a selective capacity to utilize plant glucans.</title>
        <authorList>
            <consortium name="NISC Comparative Sequencing Program"/>
            <person name="Wegmann U."/>
            <person name="Louis P."/>
            <person name="Goesmann A."/>
            <person name="Henrissat B."/>
            <person name="Duncan S.H."/>
            <person name="Flint H.J."/>
        </authorList>
    </citation>
    <scope>NUCLEOTIDE SEQUENCE</scope>
    <source>
        <strain evidence="1">CGMCC 1.15644</strain>
    </source>
</reference>
<protein>
    <submittedName>
        <fullName evidence="2">Uncharacterized protein</fullName>
    </submittedName>
</protein>
<reference evidence="2 3" key="3">
    <citation type="submission" date="2019-03" db="EMBL/GenBank/DDBJ databases">
        <title>Genomic Encyclopedia of Type Strains, Phase IV (KMG-IV): sequencing the most valuable type-strain genomes for metagenomic binning, comparative biology and taxonomic classification.</title>
        <authorList>
            <person name="Goeker M."/>
        </authorList>
    </citation>
    <scope>NUCLEOTIDE SEQUENCE [LARGE SCALE GENOMIC DNA]</scope>
    <source>
        <strain evidence="2 3">DSM 103236</strain>
    </source>
</reference>
<dbReference type="OrthoDB" id="752868at2"/>
<evidence type="ECO:0000313" key="4">
    <source>
        <dbReference type="Proteomes" id="UP000622648"/>
    </source>
</evidence>
<dbReference type="Proteomes" id="UP000622648">
    <property type="component" value="Unassembled WGS sequence"/>
</dbReference>
<gene>
    <name evidence="2" type="ORF">EV200_11142</name>
    <name evidence="1" type="ORF">GCM10011413_41020</name>
</gene>
<dbReference type="Proteomes" id="UP000295684">
    <property type="component" value="Unassembled WGS sequence"/>
</dbReference>
<organism evidence="2 3">
    <name type="scientific">Pedobacter psychrotolerans</name>
    <dbReference type="NCBI Taxonomy" id="1843235"/>
    <lineage>
        <taxon>Bacteria</taxon>
        <taxon>Pseudomonadati</taxon>
        <taxon>Bacteroidota</taxon>
        <taxon>Sphingobacteriia</taxon>
        <taxon>Sphingobacteriales</taxon>
        <taxon>Sphingobacteriaceae</taxon>
        <taxon>Pedobacter</taxon>
    </lineage>
</organism>
<accession>A0A4V2RYA7</accession>
<dbReference type="AlphaFoldDB" id="A0A4V2RYA7"/>
<comment type="caution">
    <text evidence="2">The sequence shown here is derived from an EMBL/GenBank/DDBJ whole genome shotgun (WGS) entry which is preliminary data.</text>
</comment>
<evidence type="ECO:0000313" key="1">
    <source>
        <dbReference type="EMBL" id="GGE70159.1"/>
    </source>
</evidence>
<name>A0A4V2RYA7_9SPHI</name>
<dbReference type="EMBL" id="SLWO01000011">
    <property type="protein sequence ID" value="TCO18705.1"/>
    <property type="molecule type" value="Genomic_DNA"/>
</dbReference>
<reference evidence="1" key="4">
    <citation type="submission" date="2024-05" db="EMBL/GenBank/DDBJ databases">
        <authorList>
            <person name="Sun Q."/>
            <person name="Zhou Y."/>
        </authorList>
    </citation>
    <scope>NUCLEOTIDE SEQUENCE</scope>
    <source>
        <strain evidence="1">CGMCC 1.15644</strain>
    </source>
</reference>
<proteinExistence type="predicted"/>
<evidence type="ECO:0000313" key="2">
    <source>
        <dbReference type="EMBL" id="TCO18705.1"/>
    </source>
</evidence>
<dbReference type="EMBL" id="BMJO01000010">
    <property type="protein sequence ID" value="GGE70159.1"/>
    <property type="molecule type" value="Genomic_DNA"/>
</dbReference>
<dbReference type="RefSeq" id="WP_132536218.1">
    <property type="nucleotide sequence ID" value="NZ_BMJO01000010.1"/>
</dbReference>
<reference evidence="4" key="2">
    <citation type="journal article" date="2019" name="Int. J. Syst. Evol. Microbiol.">
        <title>The Global Catalogue of Microorganisms (GCM) 10K type strain sequencing project: providing services to taxonomists for standard genome sequencing and annotation.</title>
        <authorList>
            <consortium name="The Broad Institute Genomics Platform"/>
            <consortium name="The Broad Institute Genome Sequencing Center for Infectious Disease"/>
            <person name="Wu L."/>
            <person name="Ma J."/>
        </authorList>
    </citation>
    <scope>NUCLEOTIDE SEQUENCE [LARGE SCALE GENOMIC DNA]</scope>
    <source>
        <strain evidence="4">CGMCC 1.15644</strain>
    </source>
</reference>
<keyword evidence="4" id="KW-1185">Reference proteome</keyword>
<evidence type="ECO:0000313" key="3">
    <source>
        <dbReference type="Proteomes" id="UP000295684"/>
    </source>
</evidence>